<dbReference type="InterPro" id="IPR000944">
    <property type="entry name" value="Tscrpt_reg_Rrf2"/>
</dbReference>
<name>A0A380S6N3_FIBSU</name>
<dbReference type="SUPFAM" id="SSF46785">
    <property type="entry name" value="Winged helix' DNA-binding domain"/>
    <property type="match status" value="1"/>
</dbReference>
<dbReference type="Pfam" id="PF02082">
    <property type="entry name" value="Rrf2"/>
    <property type="match status" value="1"/>
</dbReference>
<proteinExistence type="predicted"/>
<dbReference type="InterPro" id="IPR036390">
    <property type="entry name" value="WH_DNA-bd_sf"/>
</dbReference>
<sequence>MRVSTKGRYAIRVIIDMAENGESEFHPLHNLAERQGLSEKYLEAILGVLVKNNVLEGARGKGGGYKLAKPAAELTVWEILSVIETSISPVECVADGKNGCDRADVCPTLPMWKDLAKIIKDYFTGITIEQLARKAPKIARPLCNEK</sequence>
<organism evidence="2 3">
    <name type="scientific">Fibrobacter succinogenes</name>
    <name type="common">Bacteroides succinogenes</name>
    <dbReference type="NCBI Taxonomy" id="833"/>
    <lineage>
        <taxon>Bacteria</taxon>
        <taxon>Pseudomonadati</taxon>
        <taxon>Fibrobacterota</taxon>
        <taxon>Fibrobacteria</taxon>
        <taxon>Fibrobacterales</taxon>
        <taxon>Fibrobacteraceae</taxon>
        <taxon>Fibrobacter</taxon>
    </lineage>
</organism>
<reference evidence="2 3" key="1">
    <citation type="submission" date="2017-08" db="EMBL/GenBank/DDBJ databases">
        <authorList>
            <person name="de Groot N.N."/>
        </authorList>
    </citation>
    <scope>NUCLEOTIDE SEQUENCE [LARGE SCALE GENOMIC DNA]</scope>
    <source>
        <strain evidence="2 3">HM2</strain>
    </source>
</reference>
<dbReference type="AlphaFoldDB" id="A0A380S6N3"/>
<accession>A0A380S6N3</accession>
<dbReference type="EMBL" id="UHJL01000002">
    <property type="protein sequence ID" value="SUQ24161.1"/>
    <property type="molecule type" value="Genomic_DNA"/>
</dbReference>
<protein>
    <submittedName>
        <fullName evidence="2">Transcriptional regulator, BadM/Rrf2 family</fullName>
    </submittedName>
</protein>
<gene>
    <name evidence="2" type="ORF">SAMN05661053_1554</name>
</gene>
<dbReference type="GO" id="GO:0003700">
    <property type="term" value="F:DNA-binding transcription factor activity"/>
    <property type="evidence" value="ECO:0007669"/>
    <property type="project" value="TreeGrafter"/>
</dbReference>
<evidence type="ECO:0000313" key="3">
    <source>
        <dbReference type="Proteomes" id="UP000255423"/>
    </source>
</evidence>
<dbReference type="GO" id="GO:0003677">
    <property type="term" value="F:DNA binding"/>
    <property type="evidence" value="ECO:0007669"/>
    <property type="project" value="UniProtKB-KW"/>
</dbReference>
<dbReference type="GO" id="GO:0005829">
    <property type="term" value="C:cytosol"/>
    <property type="evidence" value="ECO:0007669"/>
    <property type="project" value="TreeGrafter"/>
</dbReference>
<evidence type="ECO:0000256" key="1">
    <source>
        <dbReference type="ARBA" id="ARBA00023125"/>
    </source>
</evidence>
<dbReference type="PANTHER" id="PTHR33221:SF5">
    <property type="entry name" value="HTH-TYPE TRANSCRIPTIONAL REGULATOR ISCR"/>
    <property type="match status" value="1"/>
</dbReference>
<dbReference type="NCBIfam" id="TIGR00738">
    <property type="entry name" value="rrf2_super"/>
    <property type="match status" value="1"/>
</dbReference>
<dbReference type="RefSeq" id="WP_109572723.1">
    <property type="nucleotide sequence ID" value="NZ_UHJL01000002.1"/>
</dbReference>
<dbReference type="InterPro" id="IPR036388">
    <property type="entry name" value="WH-like_DNA-bd_sf"/>
</dbReference>
<evidence type="ECO:0000313" key="2">
    <source>
        <dbReference type="EMBL" id="SUQ24161.1"/>
    </source>
</evidence>
<dbReference type="PROSITE" id="PS51197">
    <property type="entry name" value="HTH_RRF2_2"/>
    <property type="match status" value="1"/>
</dbReference>
<dbReference type="PANTHER" id="PTHR33221">
    <property type="entry name" value="WINGED HELIX-TURN-HELIX TRANSCRIPTIONAL REGULATOR, RRF2 FAMILY"/>
    <property type="match status" value="1"/>
</dbReference>
<dbReference type="Proteomes" id="UP000255423">
    <property type="component" value="Unassembled WGS sequence"/>
</dbReference>
<dbReference type="Gene3D" id="1.10.10.10">
    <property type="entry name" value="Winged helix-like DNA-binding domain superfamily/Winged helix DNA-binding domain"/>
    <property type="match status" value="1"/>
</dbReference>
<keyword evidence="1" id="KW-0238">DNA-binding</keyword>